<evidence type="ECO:0000313" key="8">
    <source>
        <dbReference type="Proteomes" id="UP000185783"/>
    </source>
</evidence>
<comment type="subcellular location">
    <subcellularLocation>
        <location evidence="1">Cell membrane</location>
        <topology evidence="1">Multi-pass membrane protein</topology>
    </subcellularLocation>
</comment>
<keyword evidence="5 6" id="KW-0472">Membrane</keyword>
<dbReference type="PANTHER" id="PTHR47089">
    <property type="entry name" value="ABC TRANSPORTER, PERMEASE PROTEIN"/>
    <property type="match status" value="1"/>
</dbReference>
<keyword evidence="4 6" id="KW-1133">Transmembrane helix</keyword>
<evidence type="ECO:0000256" key="2">
    <source>
        <dbReference type="ARBA" id="ARBA00022475"/>
    </source>
</evidence>
<keyword evidence="8" id="KW-1185">Reference proteome</keyword>
<dbReference type="AlphaFoldDB" id="A0A1U7JGK3"/>
<dbReference type="EMBL" id="LVVZ01000016">
    <property type="protein sequence ID" value="OKL43873.1"/>
    <property type="molecule type" value="Genomic_DNA"/>
</dbReference>
<dbReference type="GO" id="GO:0005886">
    <property type="term" value="C:plasma membrane"/>
    <property type="evidence" value="ECO:0007669"/>
    <property type="project" value="UniProtKB-SubCell"/>
</dbReference>
<comment type="caution">
    <text evidence="7">The sequence shown here is derived from an EMBL/GenBank/DDBJ whole genome shotgun (WGS) entry which is preliminary data.</text>
</comment>
<reference evidence="7 8" key="1">
    <citation type="submission" date="2016-03" db="EMBL/GenBank/DDBJ databases">
        <title>Genome sequence of Nesiotobacter sp. nov., a moderately halophilic alphaproteobacterium isolated from the Yellow Sea, China.</title>
        <authorList>
            <person name="Zhang G."/>
            <person name="Zhang R."/>
        </authorList>
    </citation>
    <scope>NUCLEOTIDE SEQUENCE [LARGE SCALE GENOMIC DNA]</scope>
    <source>
        <strain evidence="7 8">WB1-6</strain>
    </source>
</reference>
<protein>
    <submittedName>
        <fullName evidence="7">ABC transporter permease</fullName>
    </submittedName>
</protein>
<dbReference type="Pfam" id="PF02653">
    <property type="entry name" value="BPD_transp_2"/>
    <property type="match status" value="1"/>
</dbReference>
<keyword evidence="2" id="KW-1003">Cell membrane</keyword>
<evidence type="ECO:0000256" key="6">
    <source>
        <dbReference type="SAM" id="Phobius"/>
    </source>
</evidence>
<dbReference type="RefSeq" id="WP_028483146.1">
    <property type="nucleotide sequence ID" value="NZ_LVVZ01000016.1"/>
</dbReference>
<dbReference type="Proteomes" id="UP000185783">
    <property type="component" value="Unassembled WGS sequence"/>
</dbReference>
<feature type="transmembrane region" description="Helical" evidence="6">
    <location>
        <begin position="278"/>
        <end position="311"/>
    </location>
</feature>
<feature type="transmembrane region" description="Helical" evidence="6">
    <location>
        <begin position="12"/>
        <end position="37"/>
    </location>
</feature>
<feature type="transmembrane region" description="Helical" evidence="6">
    <location>
        <begin position="57"/>
        <end position="80"/>
    </location>
</feature>
<keyword evidence="3 6" id="KW-0812">Transmembrane</keyword>
<dbReference type="STRING" id="197461.A3843_11185"/>
<gene>
    <name evidence="7" type="ORF">A3843_11185</name>
</gene>
<feature type="transmembrane region" description="Helical" evidence="6">
    <location>
        <begin position="146"/>
        <end position="164"/>
    </location>
</feature>
<name>A0A1U7JGK3_9HYPH</name>
<dbReference type="PANTHER" id="PTHR47089:SF1">
    <property type="entry name" value="GUANOSINE ABC TRANSPORTER PERMEASE PROTEIN NUPP"/>
    <property type="match status" value="1"/>
</dbReference>
<feature type="transmembrane region" description="Helical" evidence="6">
    <location>
        <begin position="92"/>
        <end position="108"/>
    </location>
</feature>
<sequence>MIRFEPRENVSSTYAVLVPVIAGIAALALAAIPISAAGADVQGAFIAMAKGAFGSPFAISELLARATPLILTGLAAAVAFKAKLWNIGAEGQLYVGALAAVAVGSGAISAPPYIMIPLIIAAGMMAGGTLMLVPTLLKTKLGADEVVTTLLLNFVVLLFVQMMLEGPMKDPMGMGWPQSEPISAAATLPKMFPRLRVHWGLVIALVSALIVFIIMTRSVWGFEIRATGENVSAARHAGIPVTATYVKVGLVSGALAGLAGVSEVAGLKGYLTADLSPGFGYTGIVVAMLAGLSPLGVVAAAIFIAAVFVGADSMSRAMSVSNYIADLIVALSLLCVLVSGLFVRFKMRFVRPKLPKKKEAEEF</sequence>
<proteinExistence type="predicted"/>
<feature type="transmembrane region" description="Helical" evidence="6">
    <location>
        <begin position="323"/>
        <end position="343"/>
    </location>
</feature>
<evidence type="ECO:0000256" key="5">
    <source>
        <dbReference type="ARBA" id="ARBA00023136"/>
    </source>
</evidence>
<evidence type="ECO:0000313" key="7">
    <source>
        <dbReference type="EMBL" id="OKL43873.1"/>
    </source>
</evidence>
<dbReference type="InterPro" id="IPR001851">
    <property type="entry name" value="ABC_transp_permease"/>
</dbReference>
<accession>A0A1U7JGK3</accession>
<evidence type="ECO:0000256" key="3">
    <source>
        <dbReference type="ARBA" id="ARBA00022692"/>
    </source>
</evidence>
<feature type="transmembrane region" description="Helical" evidence="6">
    <location>
        <begin position="114"/>
        <end position="134"/>
    </location>
</feature>
<evidence type="ECO:0000256" key="4">
    <source>
        <dbReference type="ARBA" id="ARBA00022989"/>
    </source>
</evidence>
<organism evidence="7 8">
    <name type="scientific">Pseudovibrio exalbescens</name>
    <dbReference type="NCBI Taxonomy" id="197461"/>
    <lineage>
        <taxon>Bacteria</taxon>
        <taxon>Pseudomonadati</taxon>
        <taxon>Pseudomonadota</taxon>
        <taxon>Alphaproteobacteria</taxon>
        <taxon>Hyphomicrobiales</taxon>
        <taxon>Stappiaceae</taxon>
        <taxon>Pseudovibrio</taxon>
    </lineage>
</organism>
<dbReference type="CDD" id="cd06580">
    <property type="entry name" value="TM_PBP1_transp_TpRbsC_like"/>
    <property type="match status" value="1"/>
</dbReference>
<evidence type="ECO:0000256" key="1">
    <source>
        <dbReference type="ARBA" id="ARBA00004651"/>
    </source>
</evidence>
<feature type="transmembrane region" description="Helical" evidence="6">
    <location>
        <begin position="197"/>
        <end position="215"/>
    </location>
</feature>
<dbReference type="GO" id="GO:0022857">
    <property type="term" value="F:transmembrane transporter activity"/>
    <property type="evidence" value="ECO:0007669"/>
    <property type="project" value="InterPro"/>
</dbReference>